<dbReference type="GeneID" id="7445338"/>
<evidence type="ECO:0000256" key="3">
    <source>
        <dbReference type="SAM" id="SignalP"/>
    </source>
</evidence>
<accession>B8BYT5</accession>
<feature type="coiled-coil region" evidence="1">
    <location>
        <begin position="317"/>
        <end position="394"/>
    </location>
</feature>
<keyword evidence="3" id="KW-0732">Signal</keyword>
<gene>
    <name evidence="4" type="ORF">THAPSDRAFT_3797</name>
</gene>
<feature type="region of interest" description="Disordered" evidence="2">
    <location>
        <begin position="41"/>
        <end position="96"/>
    </location>
</feature>
<name>B8BYT5_THAPS</name>
<dbReference type="RefSeq" id="XP_002288996.1">
    <property type="nucleotide sequence ID" value="XM_002288960.1"/>
</dbReference>
<proteinExistence type="predicted"/>
<keyword evidence="5" id="KW-1185">Reference proteome</keyword>
<feature type="signal peptide" evidence="3">
    <location>
        <begin position="1"/>
        <end position="19"/>
    </location>
</feature>
<feature type="coiled-coil region" evidence="1">
    <location>
        <begin position="179"/>
        <end position="224"/>
    </location>
</feature>
<keyword evidence="1" id="KW-0175">Coiled coil</keyword>
<evidence type="ECO:0000256" key="1">
    <source>
        <dbReference type="SAM" id="Coils"/>
    </source>
</evidence>
<dbReference type="EMBL" id="CM000640">
    <property type="protein sequence ID" value="EED94432.1"/>
    <property type="molecule type" value="Genomic_DNA"/>
</dbReference>
<dbReference type="AlphaFoldDB" id="B8BYT5"/>
<feature type="compositionally biased region" description="Pro residues" evidence="2">
    <location>
        <begin position="82"/>
        <end position="92"/>
    </location>
</feature>
<protein>
    <submittedName>
        <fullName evidence="4">Uncharacterized protein</fullName>
    </submittedName>
</protein>
<dbReference type="InParanoid" id="B8BYT5"/>
<sequence length="562" mass="62483">MKIFPLIEILLLAVPEAVGLAPAIGGKRVFVSFARRTSFVSPTSHQVDGTPSHLYSVPGGDSYLESLSRHQQDASINKRTPKPPSEPYPNPNPSKEDEQMLLEANELMDIQEKRASLSPTRRIADYTTQSTPTPSWEVSPVTPIDESINNVQNTASALSTSVEFVKPYRSSMELLRDSRRRAQKRLSRSEFEKQKAEEKMMRIKAKMEQQLREVETSLKEKIDIAQIGIDEEIERMKELIFREMDLEDERKAQFNLLVQNLNGAVKTIEQDILSETKIVDEMKALRSNLEENSSSAAQLDALILQKQDMLTIESFLLDDLKQCIMETKQAFDECEERSKATRMVLERIDHPANENEWADIDDMETILAAAEKDVKESELRVAALKNRIDLALIEKNAILRGSETRANARNVVAASQGAILKWNGDSGVIVKLSDLQETDILKQFAISIGNATICGGKATLLALKTLIHASSDEQVTFSADEAFKKTKLVSTASNETFKENASAALDAFVDTAKLFFEKASTNEDGKAAGENLSGGSKELMSAANAFAALGTRTYKKLFDRGE</sequence>
<feature type="chain" id="PRO_5002869178" evidence="3">
    <location>
        <begin position="20"/>
        <end position="562"/>
    </location>
</feature>
<evidence type="ECO:0000256" key="2">
    <source>
        <dbReference type="SAM" id="MobiDB-lite"/>
    </source>
</evidence>
<reference evidence="4 5" key="1">
    <citation type="journal article" date="2004" name="Science">
        <title>The genome of the diatom Thalassiosira pseudonana: ecology, evolution, and metabolism.</title>
        <authorList>
            <person name="Armbrust E.V."/>
            <person name="Berges J.A."/>
            <person name="Bowler C."/>
            <person name="Green B.R."/>
            <person name="Martinez D."/>
            <person name="Putnam N.H."/>
            <person name="Zhou S."/>
            <person name="Allen A.E."/>
            <person name="Apt K.E."/>
            <person name="Bechner M."/>
            <person name="Brzezinski M.A."/>
            <person name="Chaal B.K."/>
            <person name="Chiovitti A."/>
            <person name="Davis A.K."/>
            <person name="Demarest M.S."/>
            <person name="Detter J.C."/>
            <person name="Glavina T."/>
            <person name="Goodstein D."/>
            <person name="Hadi M.Z."/>
            <person name="Hellsten U."/>
            <person name="Hildebrand M."/>
            <person name="Jenkins B.D."/>
            <person name="Jurka J."/>
            <person name="Kapitonov V.V."/>
            <person name="Kroger N."/>
            <person name="Lau W.W."/>
            <person name="Lane T.W."/>
            <person name="Larimer F.W."/>
            <person name="Lippmeier J.C."/>
            <person name="Lucas S."/>
            <person name="Medina M."/>
            <person name="Montsant A."/>
            <person name="Obornik M."/>
            <person name="Parker M.S."/>
            <person name="Palenik B."/>
            <person name="Pazour G.J."/>
            <person name="Richardson P.M."/>
            <person name="Rynearson T.A."/>
            <person name="Saito M.A."/>
            <person name="Schwartz D.C."/>
            <person name="Thamatrakoln K."/>
            <person name="Valentin K."/>
            <person name="Vardi A."/>
            <person name="Wilkerson F.P."/>
            <person name="Rokhsar D.S."/>
        </authorList>
    </citation>
    <scope>NUCLEOTIDE SEQUENCE [LARGE SCALE GENOMIC DNA]</scope>
    <source>
        <strain evidence="4 5">CCMP1335</strain>
    </source>
</reference>
<organism evidence="4 5">
    <name type="scientific">Thalassiosira pseudonana</name>
    <name type="common">Marine diatom</name>
    <name type="synonym">Cyclotella nana</name>
    <dbReference type="NCBI Taxonomy" id="35128"/>
    <lineage>
        <taxon>Eukaryota</taxon>
        <taxon>Sar</taxon>
        <taxon>Stramenopiles</taxon>
        <taxon>Ochrophyta</taxon>
        <taxon>Bacillariophyta</taxon>
        <taxon>Coscinodiscophyceae</taxon>
        <taxon>Thalassiosirophycidae</taxon>
        <taxon>Thalassiosirales</taxon>
        <taxon>Thalassiosiraceae</taxon>
        <taxon>Thalassiosira</taxon>
    </lineage>
</organism>
<dbReference type="KEGG" id="tps:THAPSDRAFT_3797"/>
<dbReference type="Proteomes" id="UP000001449">
    <property type="component" value="Chromosome 3"/>
</dbReference>
<evidence type="ECO:0000313" key="4">
    <source>
        <dbReference type="EMBL" id="EED94432.1"/>
    </source>
</evidence>
<reference evidence="4 5" key="2">
    <citation type="journal article" date="2008" name="Nature">
        <title>The Phaeodactylum genome reveals the evolutionary history of diatom genomes.</title>
        <authorList>
            <person name="Bowler C."/>
            <person name="Allen A.E."/>
            <person name="Badger J.H."/>
            <person name="Grimwood J."/>
            <person name="Jabbari K."/>
            <person name="Kuo A."/>
            <person name="Maheswari U."/>
            <person name="Martens C."/>
            <person name="Maumus F."/>
            <person name="Otillar R.P."/>
            <person name="Rayko E."/>
            <person name="Salamov A."/>
            <person name="Vandepoele K."/>
            <person name="Beszteri B."/>
            <person name="Gruber A."/>
            <person name="Heijde M."/>
            <person name="Katinka M."/>
            <person name="Mock T."/>
            <person name="Valentin K."/>
            <person name="Verret F."/>
            <person name="Berges J.A."/>
            <person name="Brownlee C."/>
            <person name="Cadoret J.P."/>
            <person name="Chiovitti A."/>
            <person name="Choi C.J."/>
            <person name="Coesel S."/>
            <person name="De Martino A."/>
            <person name="Detter J.C."/>
            <person name="Durkin C."/>
            <person name="Falciatore A."/>
            <person name="Fournet J."/>
            <person name="Haruta M."/>
            <person name="Huysman M.J."/>
            <person name="Jenkins B.D."/>
            <person name="Jiroutova K."/>
            <person name="Jorgensen R.E."/>
            <person name="Joubert Y."/>
            <person name="Kaplan A."/>
            <person name="Kroger N."/>
            <person name="Kroth P.G."/>
            <person name="La Roche J."/>
            <person name="Lindquist E."/>
            <person name="Lommer M."/>
            <person name="Martin-Jezequel V."/>
            <person name="Lopez P.J."/>
            <person name="Lucas S."/>
            <person name="Mangogna M."/>
            <person name="McGinnis K."/>
            <person name="Medlin L.K."/>
            <person name="Montsant A."/>
            <person name="Oudot-Le Secq M.P."/>
            <person name="Napoli C."/>
            <person name="Obornik M."/>
            <person name="Parker M.S."/>
            <person name="Petit J.L."/>
            <person name="Porcel B.M."/>
            <person name="Poulsen N."/>
            <person name="Robison M."/>
            <person name="Rychlewski L."/>
            <person name="Rynearson T.A."/>
            <person name="Schmutz J."/>
            <person name="Shapiro H."/>
            <person name="Siaut M."/>
            <person name="Stanley M."/>
            <person name="Sussman M.R."/>
            <person name="Taylor A.R."/>
            <person name="Vardi A."/>
            <person name="von Dassow P."/>
            <person name="Vyverman W."/>
            <person name="Willis A."/>
            <person name="Wyrwicz L.S."/>
            <person name="Rokhsar D.S."/>
            <person name="Weissenbach J."/>
            <person name="Armbrust E.V."/>
            <person name="Green B.R."/>
            <person name="Van de Peer Y."/>
            <person name="Grigoriev I.V."/>
        </authorList>
    </citation>
    <scope>NUCLEOTIDE SEQUENCE [LARGE SCALE GENOMIC DNA]</scope>
    <source>
        <strain evidence="4 5">CCMP1335</strain>
    </source>
</reference>
<dbReference type="PaxDb" id="35128-Thaps3797"/>
<evidence type="ECO:0000313" key="5">
    <source>
        <dbReference type="Proteomes" id="UP000001449"/>
    </source>
</evidence>
<dbReference type="HOGENOM" id="CLU_485325_0_0_1"/>